<dbReference type="GO" id="GO:1990758">
    <property type="term" value="P:mitotic sister chromatid biorientation"/>
    <property type="evidence" value="ECO:0007669"/>
    <property type="project" value="TreeGrafter"/>
</dbReference>
<protein>
    <recommendedName>
        <fullName evidence="3">Spc7 kinetochore protein domain-containing protein</fullName>
    </recommendedName>
</protein>
<dbReference type="EMBL" id="LGAV01000004">
    <property type="protein sequence ID" value="KOS14099.1"/>
    <property type="molecule type" value="Genomic_DNA"/>
</dbReference>
<feature type="region of interest" description="Disordered" evidence="2">
    <location>
        <begin position="287"/>
        <end position="417"/>
    </location>
</feature>
<dbReference type="PANTHER" id="PTHR28260:SF1">
    <property type="entry name" value="SPINDLE POLE BODY COMPONENT SPC105"/>
    <property type="match status" value="1"/>
</dbReference>
<reference evidence="4 5" key="1">
    <citation type="submission" date="2015-07" db="EMBL/GenBank/DDBJ databases">
        <title>Draft Genome Sequence of Malassezia furfur CBS1878 and Malassezia pachydermatis CBS1879.</title>
        <authorList>
            <person name="Triana S."/>
            <person name="Ohm R."/>
            <person name="Gonzalez A."/>
            <person name="DeCock H."/>
            <person name="Restrepo S."/>
            <person name="Celis A."/>
        </authorList>
    </citation>
    <scope>NUCLEOTIDE SEQUENCE [LARGE SCALE GENOMIC DNA]</scope>
    <source>
        <strain evidence="4 5">CBS 1879</strain>
    </source>
</reference>
<feature type="domain" description="Spc7 kinetochore protein" evidence="3">
    <location>
        <begin position="476"/>
        <end position="791"/>
    </location>
</feature>
<evidence type="ECO:0000256" key="1">
    <source>
        <dbReference type="SAM" id="Coils"/>
    </source>
</evidence>
<evidence type="ECO:0000313" key="4">
    <source>
        <dbReference type="EMBL" id="KOS14099.1"/>
    </source>
</evidence>
<proteinExistence type="predicted"/>
<feature type="compositionally biased region" description="Polar residues" evidence="2">
    <location>
        <begin position="1"/>
        <end position="12"/>
    </location>
</feature>
<name>A0A0M9VP63_9BASI</name>
<dbReference type="Proteomes" id="UP000037751">
    <property type="component" value="Unassembled WGS sequence"/>
</dbReference>
<evidence type="ECO:0000256" key="2">
    <source>
        <dbReference type="SAM" id="MobiDB-lite"/>
    </source>
</evidence>
<dbReference type="OrthoDB" id="360161at2759"/>
<sequence length="956" mass="105791">MGSEAASTSLSPTRRERTAVRPRKSAIRATPQVFQSPTSLGPNPEHAHIRTSNNSSDIATLVESTARESLDELVDERLQSPGLPNPFASLYRAASASPVKQEAHTVMIVPPATEAQAERKRRRVTFSAFEEQTAFEQDEPTMSIRPAQERNALMERGSPVPNPSHEWDESTSTIASSDMSMDMSLDTSVMDMTEAWHPVDDAESSTTVDRESSMLAEEDSYTRDMEMTQAMAPVSTEQDTTTTMEFTSVHSALPGEDDLSMNTTMDSEAEQSAMEMTEMWGRIADEAQRRDAAAEEEVEALVGQESPRITASPSKPSQRSPERRQTMVLSPERSGRSVASSRTSTPKAPIAITPRPSTPPPAATDEAVALAPASPFSPVKAGPTTPTRFRQSLRGGVPSPEYQHSPARRALTTPPVGTVKPFATARAATPSSQTRAAHARLSEAHTPMYPRSPFIHSLIRQRGVRLSSTAPASPHVDTDDVSLSETSFHMHLADFLGVIGLKFHEDMTASRTKADRPLEPTPATTPVEHAKMAGAAVPMLQALRSACADLKQHVEDGRKRLKTMEENFYVRPPAFVQEWGQLDDEDMRRSMKGQLNVHKQAARAAAMHDYYGWRTDMEFDEEMTALLQKHRDLLQADRATLEAKEAQLTKTLLPALRARYADLHARVQEAWKRQEAIRQCDPEELKQLHASIDEQDQVLQTMRAKQHDLQDQLSRVQARVEETAAKREQTEEMIRAARAVTDQIQGCTPGEAVRLERHVRHLETLMQWSLTNKTSTLLQLTFARTWQVTIELDSRRGAVKRVAIAPATPIDVSHPHAVALAVIRAAMEAHTPTHVSDVLRAVARHWHAYQHICAEIAHVQTWVPVTMMPHQDQETALDILASVLLEKAQAKVQVRMVMDLAADDPLAARGLHMELVYGHVDTHAMTQLARRALTKAHGTYGALAQAIQHACVAMES</sequence>
<dbReference type="InterPro" id="IPR040850">
    <property type="entry name" value="Knl1_RWD_C"/>
</dbReference>
<dbReference type="Pfam" id="PF08317">
    <property type="entry name" value="Spc7"/>
    <property type="match status" value="1"/>
</dbReference>
<dbReference type="InterPro" id="IPR033338">
    <property type="entry name" value="Spc105/Spc7"/>
</dbReference>
<evidence type="ECO:0000313" key="5">
    <source>
        <dbReference type="Proteomes" id="UP000037751"/>
    </source>
</evidence>
<dbReference type="STRING" id="77020.A0A0M9VP63"/>
<dbReference type="VEuPathDB" id="FungiDB:Malapachy_3727"/>
<evidence type="ECO:0000259" key="3">
    <source>
        <dbReference type="SMART" id="SM00787"/>
    </source>
</evidence>
<gene>
    <name evidence="4" type="ORF">Malapachy_3727</name>
</gene>
<keyword evidence="1" id="KW-0175">Coiled coil</keyword>
<dbReference type="GO" id="GO:0000776">
    <property type="term" value="C:kinetochore"/>
    <property type="evidence" value="ECO:0007669"/>
    <property type="project" value="TreeGrafter"/>
</dbReference>
<keyword evidence="5" id="KW-1185">Reference proteome</keyword>
<dbReference type="GO" id="GO:0007094">
    <property type="term" value="P:mitotic spindle assembly checkpoint signaling"/>
    <property type="evidence" value="ECO:0007669"/>
    <property type="project" value="TreeGrafter"/>
</dbReference>
<feature type="compositionally biased region" description="Polar residues" evidence="2">
    <location>
        <begin position="337"/>
        <end position="346"/>
    </location>
</feature>
<dbReference type="Pfam" id="PF18210">
    <property type="entry name" value="Knl1_RWD_C"/>
    <property type="match status" value="1"/>
</dbReference>
<dbReference type="GO" id="GO:0034501">
    <property type="term" value="P:protein localization to kinetochore"/>
    <property type="evidence" value="ECO:0007669"/>
    <property type="project" value="TreeGrafter"/>
</dbReference>
<feature type="compositionally biased region" description="Polar residues" evidence="2">
    <location>
        <begin position="307"/>
        <end position="319"/>
    </location>
</feature>
<dbReference type="SMART" id="SM00787">
    <property type="entry name" value="Spc7"/>
    <property type="match status" value="1"/>
</dbReference>
<dbReference type="PANTHER" id="PTHR28260">
    <property type="entry name" value="SPINDLE POLE BODY COMPONENT SPC105"/>
    <property type="match status" value="1"/>
</dbReference>
<feature type="compositionally biased region" description="Polar residues" evidence="2">
    <location>
        <begin position="32"/>
        <end position="41"/>
    </location>
</feature>
<dbReference type="GeneID" id="28730062"/>
<comment type="caution">
    <text evidence="4">The sequence shown here is derived from an EMBL/GenBank/DDBJ whole genome shotgun (WGS) entry which is preliminary data.</text>
</comment>
<dbReference type="InterPro" id="IPR013253">
    <property type="entry name" value="Spc7_domain"/>
</dbReference>
<accession>A0A0M9VP63</accession>
<dbReference type="RefSeq" id="XP_017991731.1">
    <property type="nucleotide sequence ID" value="XM_018138186.1"/>
</dbReference>
<feature type="coiled-coil region" evidence="1">
    <location>
        <begin position="699"/>
        <end position="740"/>
    </location>
</feature>
<feature type="region of interest" description="Disordered" evidence="2">
    <location>
        <begin position="1"/>
        <end position="58"/>
    </location>
</feature>
<organism evidence="4 5">
    <name type="scientific">Malassezia pachydermatis</name>
    <dbReference type="NCBI Taxonomy" id="77020"/>
    <lineage>
        <taxon>Eukaryota</taxon>
        <taxon>Fungi</taxon>
        <taxon>Dikarya</taxon>
        <taxon>Basidiomycota</taxon>
        <taxon>Ustilaginomycotina</taxon>
        <taxon>Malasseziomycetes</taxon>
        <taxon>Malasseziales</taxon>
        <taxon>Malasseziaceae</taxon>
        <taxon>Malassezia</taxon>
    </lineage>
</organism>
<dbReference type="AlphaFoldDB" id="A0A0M9VP63"/>